<dbReference type="InterPro" id="IPR036526">
    <property type="entry name" value="C-N_Hydrolase_sf"/>
</dbReference>
<dbReference type="PROSITE" id="PS50263">
    <property type="entry name" value="CN_HYDROLASE"/>
    <property type="match status" value="1"/>
</dbReference>
<evidence type="ECO:0000313" key="2">
    <source>
        <dbReference type="EMBL" id="WBW71992.1"/>
    </source>
</evidence>
<dbReference type="GO" id="GO:0070773">
    <property type="term" value="F:protein-N-terminal glutamine amidohydrolase activity"/>
    <property type="evidence" value="ECO:0007669"/>
    <property type="project" value="InterPro"/>
</dbReference>
<dbReference type="AlphaFoldDB" id="A0AAE9W922"/>
<dbReference type="GO" id="GO:0008418">
    <property type="term" value="F:protein-N-terminal asparagine amidohydrolase activity"/>
    <property type="evidence" value="ECO:0007669"/>
    <property type="project" value="InterPro"/>
</dbReference>
<dbReference type="RefSeq" id="XP_056036235.1">
    <property type="nucleotide sequence ID" value="XM_056179355.1"/>
</dbReference>
<evidence type="ECO:0000313" key="3">
    <source>
        <dbReference type="Proteomes" id="UP001212411"/>
    </source>
</evidence>
<keyword evidence="3" id="KW-1185">Reference proteome</keyword>
<evidence type="ECO:0000259" key="1">
    <source>
        <dbReference type="PROSITE" id="PS50263"/>
    </source>
</evidence>
<name>A0AAE9W922_9SCHI</name>
<protein>
    <submittedName>
        <fullName evidence="2">Protein N-terminal amidase Nta1</fullName>
    </submittedName>
</protein>
<dbReference type="Pfam" id="PF00795">
    <property type="entry name" value="CN_hydrolase"/>
    <property type="match status" value="1"/>
</dbReference>
<dbReference type="InterPro" id="IPR003010">
    <property type="entry name" value="C-N_Hydrolase"/>
</dbReference>
<dbReference type="PANTHER" id="PTHR11750:SF26">
    <property type="entry name" value="PROTEIN N-TERMINAL AMIDASE"/>
    <property type="match status" value="1"/>
</dbReference>
<sequence length="288" mass="32839">MKYGCVQFNPTIGKIQNNVEKLFSLLKKNEEHLRSVDLLVFPELVLSGYNFKNSSEIEPFLEDVKNEKSPSLSFAKSVAEQYRCYTIIGFPEIQKFDDQTSYYNSTALVSPQAKLLRIYQKHFLYDTDKTWATEGKGFMYDDSLPELGPISMAICMDINPKDFTAPFEKFEYANFIKDQMMKESSILNSKKQMPPLIALSMAWLLCDSDCLTVPQPDLMNVKYWVARLSPLVDMEKDCTLLIANRWGQERDVTFAGSSCILRIGHGKAVVHSLLNATEDNIAFAEIND</sequence>
<dbReference type="GO" id="GO:0030163">
    <property type="term" value="P:protein catabolic process"/>
    <property type="evidence" value="ECO:0007669"/>
    <property type="project" value="TreeGrafter"/>
</dbReference>
<dbReference type="EMBL" id="CP115611">
    <property type="protein sequence ID" value="WBW71992.1"/>
    <property type="molecule type" value="Genomic_DNA"/>
</dbReference>
<gene>
    <name evidence="2" type="primary">nta1</name>
    <name evidence="2" type="ORF">SOMG_00561</name>
</gene>
<feature type="domain" description="CN hydrolase" evidence="1">
    <location>
        <begin position="1"/>
        <end position="288"/>
    </location>
</feature>
<dbReference type="PANTHER" id="PTHR11750">
    <property type="entry name" value="PROTEIN N-TERMINAL AMIDASE"/>
    <property type="match status" value="1"/>
</dbReference>
<dbReference type="GeneID" id="80874044"/>
<accession>A0AAE9W922</accession>
<reference evidence="2 3" key="1">
    <citation type="journal article" date="2023" name="G3 (Bethesda)">
        <title>A high-quality reference genome for the fission yeast Schizosaccharomyces osmophilus.</title>
        <authorList>
            <person name="Jia G.S."/>
            <person name="Zhang W.C."/>
            <person name="Liang Y."/>
            <person name="Liu X.H."/>
            <person name="Rhind N."/>
            <person name="Pidoux A."/>
            <person name="Brysch-Herzberg M."/>
            <person name="Du L.L."/>
        </authorList>
    </citation>
    <scope>NUCLEOTIDE SEQUENCE [LARGE SCALE GENOMIC DNA]</scope>
    <source>
        <strain evidence="2 3">CBS 15793</strain>
    </source>
</reference>
<dbReference type="InterPro" id="IPR039703">
    <property type="entry name" value="Nta1"/>
</dbReference>
<dbReference type="SUPFAM" id="SSF56317">
    <property type="entry name" value="Carbon-nitrogen hydrolase"/>
    <property type="match status" value="1"/>
</dbReference>
<dbReference type="Gene3D" id="3.60.110.10">
    <property type="entry name" value="Carbon-nitrogen hydrolase"/>
    <property type="match status" value="1"/>
</dbReference>
<dbReference type="Proteomes" id="UP001212411">
    <property type="component" value="Chromosome 1"/>
</dbReference>
<organism evidence="2 3">
    <name type="scientific">Schizosaccharomyces osmophilus</name>
    <dbReference type="NCBI Taxonomy" id="2545709"/>
    <lineage>
        <taxon>Eukaryota</taxon>
        <taxon>Fungi</taxon>
        <taxon>Dikarya</taxon>
        <taxon>Ascomycota</taxon>
        <taxon>Taphrinomycotina</taxon>
        <taxon>Schizosaccharomycetes</taxon>
        <taxon>Schizosaccharomycetales</taxon>
        <taxon>Schizosaccharomycetaceae</taxon>
        <taxon>Schizosaccharomyces</taxon>
    </lineage>
</organism>
<proteinExistence type="predicted"/>
<dbReference type="KEGG" id="som:SOMG_00561"/>